<name>A0ABW0HZC6_9BACL</name>
<gene>
    <name evidence="1" type="ORF">ACFPOF_26805</name>
</gene>
<accession>A0ABW0HZC6</accession>
<evidence type="ECO:0000313" key="1">
    <source>
        <dbReference type="EMBL" id="MFC5406359.1"/>
    </source>
</evidence>
<organism evidence="1 2">
    <name type="scientific">Cohnella soli</name>
    <dbReference type="NCBI Taxonomy" id="425005"/>
    <lineage>
        <taxon>Bacteria</taxon>
        <taxon>Bacillati</taxon>
        <taxon>Bacillota</taxon>
        <taxon>Bacilli</taxon>
        <taxon>Bacillales</taxon>
        <taxon>Paenibacillaceae</taxon>
        <taxon>Cohnella</taxon>
    </lineage>
</organism>
<dbReference type="EMBL" id="JBHSMI010000052">
    <property type="protein sequence ID" value="MFC5406359.1"/>
    <property type="molecule type" value="Genomic_DNA"/>
</dbReference>
<sequence length="207" mass="24333">MNLLFQEVIDPRERAADYLVQYHNELMFTRNVAFSQPYYSMHPWAHLKRGEVKPFLKAYYNTFAGLADRETYTFWEHYYQVSPHKTHEEGWFLMQTRWMLYMEEGAMLKLLPGIPRKWLEQGKRIELQDVHSYFGSFTLRVMSEGGRLSANITCSPERGPETVLLRLPHPDGKRAIRLSGGGVYLPEEESVRLDNFGGEAEIELYFK</sequence>
<protein>
    <submittedName>
        <fullName evidence="1">Uncharacterized protein</fullName>
    </submittedName>
</protein>
<proteinExistence type="predicted"/>
<keyword evidence="2" id="KW-1185">Reference proteome</keyword>
<evidence type="ECO:0000313" key="2">
    <source>
        <dbReference type="Proteomes" id="UP001596113"/>
    </source>
</evidence>
<dbReference type="Proteomes" id="UP001596113">
    <property type="component" value="Unassembled WGS sequence"/>
</dbReference>
<reference evidence="2" key="1">
    <citation type="journal article" date="2019" name="Int. J. Syst. Evol. Microbiol.">
        <title>The Global Catalogue of Microorganisms (GCM) 10K type strain sequencing project: providing services to taxonomists for standard genome sequencing and annotation.</title>
        <authorList>
            <consortium name="The Broad Institute Genomics Platform"/>
            <consortium name="The Broad Institute Genome Sequencing Center for Infectious Disease"/>
            <person name="Wu L."/>
            <person name="Ma J."/>
        </authorList>
    </citation>
    <scope>NUCLEOTIDE SEQUENCE [LARGE SCALE GENOMIC DNA]</scope>
    <source>
        <strain evidence="2">CGMCC 1.18575</strain>
    </source>
</reference>
<dbReference type="RefSeq" id="WP_378138437.1">
    <property type="nucleotide sequence ID" value="NZ_JBHSMI010000052.1"/>
</dbReference>
<comment type="caution">
    <text evidence="1">The sequence shown here is derived from an EMBL/GenBank/DDBJ whole genome shotgun (WGS) entry which is preliminary data.</text>
</comment>